<dbReference type="InterPro" id="IPR036047">
    <property type="entry name" value="F-box-like_dom_sf"/>
</dbReference>
<dbReference type="InterPro" id="IPR050232">
    <property type="entry name" value="FBL13/AtMIF1-like"/>
</dbReference>
<evidence type="ECO:0000259" key="2">
    <source>
        <dbReference type="Pfam" id="PF24758"/>
    </source>
</evidence>
<comment type="caution">
    <text evidence="3">The sequence shown here is derived from an EMBL/GenBank/DDBJ whole genome shotgun (WGS) entry which is preliminary data.</text>
</comment>
<dbReference type="EMBL" id="JAMRDG010000001">
    <property type="protein sequence ID" value="KAJ3708143.1"/>
    <property type="molecule type" value="Genomic_DNA"/>
</dbReference>
<reference evidence="3 4" key="1">
    <citation type="journal article" date="2022" name="Cell">
        <title>Repeat-based holocentromeres influence genome architecture and karyotype evolution.</title>
        <authorList>
            <person name="Hofstatter P.G."/>
            <person name="Thangavel G."/>
            <person name="Lux T."/>
            <person name="Neumann P."/>
            <person name="Vondrak T."/>
            <person name="Novak P."/>
            <person name="Zhang M."/>
            <person name="Costa L."/>
            <person name="Castellani M."/>
            <person name="Scott A."/>
            <person name="Toegelov H."/>
            <person name="Fuchs J."/>
            <person name="Mata-Sucre Y."/>
            <person name="Dias Y."/>
            <person name="Vanzela A.L.L."/>
            <person name="Huettel B."/>
            <person name="Almeida C.C.S."/>
            <person name="Simkova H."/>
            <person name="Souza G."/>
            <person name="Pedrosa-Harand A."/>
            <person name="Macas J."/>
            <person name="Mayer K.F.X."/>
            <person name="Houben A."/>
            <person name="Marques A."/>
        </authorList>
    </citation>
    <scope>NUCLEOTIDE SEQUENCE [LARGE SCALE GENOMIC DNA]</scope>
    <source>
        <strain evidence="3">RhyTen1mFocal</strain>
    </source>
</reference>
<dbReference type="Pfam" id="PF24758">
    <property type="entry name" value="LRR_At5g56370"/>
    <property type="match status" value="1"/>
</dbReference>
<gene>
    <name evidence="3" type="ORF">LUZ61_011848</name>
</gene>
<name>A0AAD6A294_9POAL</name>
<dbReference type="Proteomes" id="UP001210211">
    <property type="component" value="Unassembled WGS sequence"/>
</dbReference>
<feature type="domain" description="F-box/LRR-repeat protein 15/At3g58940/PEG3-like LRR" evidence="2">
    <location>
        <begin position="118"/>
        <end position="337"/>
    </location>
</feature>
<organism evidence="3 4">
    <name type="scientific">Rhynchospora tenuis</name>
    <dbReference type="NCBI Taxonomy" id="198213"/>
    <lineage>
        <taxon>Eukaryota</taxon>
        <taxon>Viridiplantae</taxon>
        <taxon>Streptophyta</taxon>
        <taxon>Embryophyta</taxon>
        <taxon>Tracheophyta</taxon>
        <taxon>Spermatophyta</taxon>
        <taxon>Magnoliopsida</taxon>
        <taxon>Liliopsida</taxon>
        <taxon>Poales</taxon>
        <taxon>Cyperaceae</taxon>
        <taxon>Cyperoideae</taxon>
        <taxon>Rhynchosporeae</taxon>
        <taxon>Rhynchospora</taxon>
    </lineage>
</organism>
<accession>A0AAD6A294</accession>
<sequence>MCPKSEIPTDSDRISSLPLEIKISLLSLLDVKDAVRTSALAHSWRHLWTHLPRLRLNYRKERDQLGLGLGLTDAAFHTMWMERVVHLVSSLRGPIIDFRLSYYCSDHQSVSSLLNLLLQKGGLRKLWLCNYNHTSSVRPLISLSGFHALKVLKLSECHLVLPTGFCGFNHLTKLQLLGTQISSDDFNLLIRTSRNLTSSVRLELEAVQDPLSLNLSFPLLRFLQFIVTDSVERVSITSAPCLQEACILHGFHLTSTSEKLARVTLGLVTGVAMVSALTLGFDAFKYFSLVALPFNFTFPRLRFLTLYVFICSGDERMYDASVWVWLLRCMPFLEELELTLVGNDSSRANEVAILMRELAKKNYGFACLNRTLRSVTISMDELKVTASVTMAQYFLLNAKVLKELKIVYVIGSEVVPTVIGELQKVEIISSDAKVVIFDSKKKREITMLYMNN</sequence>
<evidence type="ECO:0008006" key="5">
    <source>
        <dbReference type="Google" id="ProtNLM"/>
    </source>
</evidence>
<dbReference type="PANTHER" id="PTHR31900:SF27">
    <property type="entry name" value="FBD DOMAIN-CONTAINING PROTEIN"/>
    <property type="match status" value="1"/>
</dbReference>
<dbReference type="SUPFAM" id="SSF81383">
    <property type="entry name" value="F-box domain"/>
    <property type="match status" value="1"/>
</dbReference>
<dbReference type="PANTHER" id="PTHR31900">
    <property type="entry name" value="F-BOX/RNI SUPERFAMILY PROTEIN-RELATED"/>
    <property type="match status" value="1"/>
</dbReference>
<evidence type="ECO:0000259" key="1">
    <source>
        <dbReference type="Pfam" id="PF00646"/>
    </source>
</evidence>
<dbReference type="AlphaFoldDB" id="A0AAD6A294"/>
<evidence type="ECO:0000313" key="3">
    <source>
        <dbReference type="EMBL" id="KAJ3708143.1"/>
    </source>
</evidence>
<protein>
    <recommendedName>
        <fullName evidence="5">F-box domain-containing protein</fullName>
    </recommendedName>
</protein>
<evidence type="ECO:0000313" key="4">
    <source>
        <dbReference type="Proteomes" id="UP001210211"/>
    </source>
</evidence>
<dbReference type="InterPro" id="IPR055411">
    <property type="entry name" value="LRR_FXL15/At3g58940/PEG3-like"/>
</dbReference>
<dbReference type="Pfam" id="PF00646">
    <property type="entry name" value="F-box"/>
    <property type="match status" value="1"/>
</dbReference>
<feature type="domain" description="F-box" evidence="1">
    <location>
        <begin position="14"/>
        <end position="54"/>
    </location>
</feature>
<keyword evidence="4" id="KW-1185">Reference proteome</keyword>
<dbReference type="InterPro" id="IPR001810">
    <property type="entry name" value="F-box_dom"/>
</dbReference>
<dbReference type="SUPFAM" id="SSF52047">
    <property type="entry name" value="RNI-like"/>
    <property type="match status" value="1"/>
</dbReference>
<proteinExistence type="predicted"/>